<keyword evidence="3" id="KW-0949">S-adenosyl-L-methionine</keyword>
<feature type="region of interest" description="Disordered" evidence="4">
    <location>
        <begin position="179"/>
        <end position="202"/>
    </location>
</feature>
<dbReference type="EMBL" id="BMRP01000017">
    <property type="protein sequence ID" value="GGU76397.1"/>
    <property type="molecule type" value="Genomic_DNA"/>
</dbReference>
<keyword evidence="7" id="KW-1185">Reference proteome</keyword>
<dbReference type="PANTHER" id="PTHR43464:SF19">
    <property type="entry name" value="UBIQUINONE BIOSYNTHESIS O-METHYLTRANSFERASE, MITOCHONDRIAL"/>
    <property type="match status" value="1"/>
</dbReference>
<comment type="caution">
    <text evidence="6">The sequence shown here is derived from an EMBL/GenBank/DDBJ whole genome shotgun (WGS) entry which is preliminary data.</text>
</comment>
<sequence>MQHPTDTPNSAQAQAWNGYEGTHWADNQDRWDAVNGGFNEPLLTAAAITPRDRVLDIGCGAGCTTRLAARRAADGRAVGLDLSAPMLARARASAHREGLTNAAFEQTDVQVHAFDDDPFDVAISRYGVMFFADPVAAFANIGRALRPGGRLAFICGAAAERNEWFQLLGALRPHLPLGDFGTPSSPLPADDPNSPNPPGMFSLADPARSEAVLTAAGFTHLTVAPVEAYGIWGRDAEDAATLILDSGPGRHLTGQVAPDVQDRARTALTEALRAHESDGAVRLRSAAWLVTARRPA</sequence>
<dbReference type="GO" id="GO:0008168">
    <property type="term" value="F:methyltransferase activity"/>
    <property type="evidence" value="ECO:0007669"/>
    <property type="project" value="UniProtKB-KW"/>
</dbReference>
<dbReference type="GO" id="GO:0032259">
    <property type="term" value="P:methylation"/>
    <property type="evidence" value="ECO:0007669"/>
    <property type="project" value="UniProtKB-KW"/>
</dbReference>
<dbReference type="SUPFAM" id="SSF53335">
    <property type="entry name" value="S-adenosyl-L-methionine-dependent methyltransferases"/>
    <property type="match status" value="1"/>
</dbReference>
<organism evidence="6 7">
    <name type="scientific">Streptomyces albospinus</name>
    <dbReference type="NCBI Taxonomy" id="285515"/>
    <lineage>
        <taxon>Bacteria</taxon>
        <taxon>Bacillati</taxon>
        <taxon>Actinomycetota</taxon>
        <taxon>Actinomycetes</taxon>
        <taxon>Kitasatosporales</taxon>
        <taxon>Streptomycetaceae</taxon>
        <taxon>Streptomyces</taxon>
    </lineage>
</organism>
<evidence type="ECO:0000313" key="7">
    <source>
        <dbReference type="Proteomes" id="UP000654471"/>
    </source>
</evidence>
<dbReference type="Pfam" id="PF13649">
    <property type="entry name" value="Methyltransf_25"/>
    <property type="match status" value="1"/>
</dbReference>
<gene>
    <name evidence="6" type="ORF">GCM10010211_48020</name>
</gene>
<dbReference type="PANTHER" id="PTHR43464">
    <property type="entry name" value="METHYLTRANSFERASE"/>
    <property type="match status" value="1"/>
</dbReference>
<dbReference type="RefSeq" id="WP_189303185.1">
    <property type="nucleotide sequence ID" value="NZ_BMRP01000017.1"/>
</dbReference>
<dbReference type="InterPro" id="IPR041698">
    <property type="entry name" value="Methyltransf_25"/>
</dbReference>
<keyword evidence="2" id="KW-0808">Transferase</keyword>
<dbReference type="Gene3D" id="3.40.50.150">
    <property type="entry name" value="Vaccinia Virus protein VP39"/>
    <property type="match status" value="1"/>
</dbReference>
<dbReference type="InterPro" id="IPR029063">
    <property type="entry name" value="SAM-dependent_MTases_sf"/>
</dbReference>
<evidence type="ECO:0000259" key="5">
    <source>
        <dbReference type="Pfam" id="PF13649"/>
    </source>
</evidence>
<evidence type="ECO:0000313" key="6">
    <source>
        <dbReference type="EMBL" id="GGU76397.1"/>
    </source>
</evidence>
<evidence type="ECO:0000256" key="4">
    <source>
        <dbReference type="SAM" id="MobiDB-lite"/>
    </source>
</evidence>
<protein>
    <submittedName>
        <fullName evidence="6">Methyltransferase</fullName>
    </submittedName>
</protein>
<evidence type="ECO:0000256" key="2">
    <source>
        <dbReference type="ARBA" id="ARBA00022679"/>
    </source>
</evidence>
<evidence type="ECO:0000256" key="1">
    <source>
        <dbReference type="ARBA" id="ARBA00022603"/>
    </source>
</evidence>
<proteinExistence type="predicted"/>
<evidence type="ECO:0000256" key="3">
    <source>
        <dbReference type="ARBA" id="ARBA00022691"/>
    </source>
</evidence>
<feature type="domain" description="Methyltransferase" evidence="5">
    <location>
        <begin position="54"/>
        <end position="149"/>
    </location>
</feature>
<reference evidence="7" key="1">
    <citation type="journal article" date="2019" name="Int. J. Syst. Evol. Microbiol.">
        <title>The Global Catalogue of Microorganisms (GCM) 10K type strain sequencing project: providing services to taxonomists for standard genome sequencing and annotation.</title>
        <authorList>
            <consortium name="The Broad Institute Genomics Platform"/>
            <consortium name="The Broad Institute Genome Sequencing Center for Infectious Disease"/>
            <person name="Wu L."/>
            <person name="Ma J."/>
        </authorList>
    </citation>
    <scope>NUCLEOTIDE SEQUENCE [LARGE SCALE GENOMIC DNA]</scope>
    <source>
        <strain evidence="7">JCM 3399</strain>
    </source>
</reference>
<accession>A0ABQ2VD93</accession>
<dbReference type="CDD" id="cd02440">
    <property type="entry name" value="AdoMet_MTases"/>
    <property type="match status" value="1"/>
</dbReference>
<dbReference type="Proteomes" id="UP000654471">
    <property type="component" value="Unassembled WGS sequence"/>
</dbReference>
<name>A0ABQ2VD93_9ACTN</name>
<keyword evidence="1 6" id="KW-0489">Methyltransferase</keyword>